<feature type="domain" description="Thioredoxin" evidence="3">
    <location>
        <begin position="27"/>
        <end position="188"/>
    </location>
</feature>
<dbReference type="Pfam" id="PF00578">
    <property type="entry name" value="AhpC-TSA"/>
    <property type="match status" value="1"/>
</dbReference>
<dbReference type="InterPro" id="IPR050455">
    <property type="entry name" value="Tpx_Peroxidase_subfamily"/>
</dbReference>
<dbReference type="InterPro" id="IPR000866">
    <property type="entry name" value="AhpC/TSA"/>
</dbReference>
<dbReference type="PANTHER" id="PTHR43110">
    <property type="entry name" value="THIOL PEROXIDASE"/>
    <property type="match status" value="1"/>
</dbReference>
<dbReference type="PROSITE" id="PS51352">
    <property type="entry name" value="THIOREDOXIN_2"/>
    <property type="match status" value="1"/>
</dbReference>
<evidence type="ECO:0000313" key="4">
    <source>
        <dbReference type="EMBL" id="XCB35392.1"/>
    </source>
</evidence>
<dbReference type="InterPro" id="IPR013766">
    <property type="entry name" value="Thioredoxin_domain"/>
</dbReference>
<reference evidence="4" key="2">
    <citation type="journal article" date="2024" name="Environ. Microbiol.">
        <title>Genome analysis and description of Tunturibacter gen. nov. expands the diversity of Terriglobia in tundra soils.</title>
        <authorList>
            <person name="Messyasz A."/>
            <person name="Mannisto M.K."/>
            <person name="Kerkhof L.J."/>
            <person name="Haggblom M.M."/>
        </authorList>
    </citation>
    <scope>NUCLEOTIDE SEQUENCE</scope>
    <source>
        <strain evidence="4">X5P6</strain>
    </source>
</reference>
<dbReference type="InterPro" id="IPR036249">
    <property type="entry name" value="Thioredoxin-like_sf"/>
</dbReference>
<feature type="signal peptide" evidence="2">
    <location>
        <begin position="1"/>
        <end position="24"/>
    </location>
</feature>
<proteinExistence type="predicted"/>
<gene>
    <name evidence="4" type="ORF">RBB77_10975</name>
</gene>
<evidence type="ECO:0000256" key="1">
    <source>
        <dbReference type="ARBA" id="ARBA00023284"/>
    </source>
</evidence>
<organism evidence="4">
    <name type="scientific">Tunturiibacter psychrotolerans</name>
    <dbReference type="NCBI Taxonomy" id="3069686"/>
    <lineage>
        <taxon>Bacteria</taxon>
        <taxon>Pseudomonadati</taxon>
        <taxon>Acidobacteriota</taxon>
        <taxon>Terriglobia</taxon>
        <taxon>Terriglobales</taxon>
        <taxon>Acidobacteriaceae</taxon>
        <taxon>Tunturiibacter</taxon>
    </lineage>
</organism>
<dbReference type="SUPFAM" id="SSF52833">
    <property type="entry name" value="Thioredoxin-like"/>
    <property type="match status" value="1"/>
</dbReference>
<protein>
    <submittedName>
        <fullName evidence="4">Peroxiredoxin family protein</fullName>
    </submittedName>
</protein>
<sequence>MIARKFWVLALGILMIGFSSSVTAEVPEIGQKAPDFRLSTPDGHPVRLSEFTAKGTVVLVVLRGFPGYQCPYCQKQVHDFLLNGDKFAAAGAEVLLVYPGPPADLDQHAKEFLAKQNPLPANVHLVVDPDYAFTNQYGLRWDAPHETAYPSTFLIDGQGAVFFRKVSREHGDRTTAADVLGELERDKAAHAH</sequence>
<dbReference type="GO" id="GO:0016491">
    <property type="term" value="F:oxidoreductase activity"/>
    <property type="evidence" value="ECO:0007669"/>
    <property type="project" value="InterPro"/>
</dbReference>
<accession>A0AAU7ZWQ2</accession>
<feature type="chain" id="PRO_5043369639" evidence="2">
    <location>
        <begin position="25"/>
        <end position="192"/>
    </location>
</feature>
<dbReference type="GO" id="GO:0016209">
    <property type="term" value="F:antioxidant activity"/>
    <property type="evidence" value="ECO:0007669"/>
    <property type="project" value="InterPro"/>
</dbReference>
<name>A0AAU7ZWQ2_9BACT</name>
<dbReference type="KEGG" id="tpsc:RBB77_10975"/>
<evidence type="ECO:0000256" key="2">
    <source>
        <dbReference type="SAM" id="SignalP"/>
    </source>
</evidence>
<keyword evidence="2" id="KW-0732">Signal</keyword>
<dbReference type="AlphaFoldDB" id="A0AAU7ZWQ2"/>
<dbReference type="PANTHER" id="PTHR43110:SF1">
    <property type="entry name" value="THIOL PEROXIDASE"/>
    <property type="match status" value="1"/>
</dbReference>
<dbReference type="Gene3D" id="3.40.30.10">
    <property type="entry name" value="Glutaredoxin"/>
    <property type="match status" value="1"/>
</dbReference>
<keyword evidence="1" id="KW-0676">Redox-active center</keyword>
<dbReference type="EMBL" id="CP132942">
    <property type="protein sequence ID" value="XCB35392.1"/>
    <property type="molecule type" value="Genomic_DNA"/>
</dbReference>
<evidence type="ECO:0000259" key="3">
    <source>
        <dbReference type="PROSITE" id="PS51352"/>
    </source>
</evidence>
<reference evidence="4" key="1">
    <citation type="submission" date="2023-08" db="EMBL/GenBank/DDBJ databases">
        <authorList>
            <person name="Messyasz A."/>
            <person name="Mannisto M.K."/>
            <person name="Kerkhof L.J."/>
            <person name="Haggblom M."/>
        </authorList>
    </citation>
    <scope>NUCLEOTIDE SEQUENCE</scope>
    <source>
        <strain evidence="4">X5P6</strain>
    </source>
</reference>
<dbReference type="RefSeq" id="WP_353067390.1">
    <property type="nucleotide sequence ID" value="NZ_CP132942.1"/>
</dbReference>